<sequence>MEENRKRKQTKAGPLRILINSSTKFDYSIWNLSHLDVKILKLRNSTYNPLHILCFEQLLNAPSILNLAEMYKPMSGWPLTPQEYGEKQHKLNIAFMNSDRNLLDQSINTKHWMKFDIMLSIEYLKTFEFFQCLKLSDRIILAKHVTVIIQSMTFSFTSFENNSDCFRTPDGYFIDFKNTIDLCKIFTRGEEKKTVSCVRNHLKSSQNVMGFLIREKLTNTEYILLKAIAICDPIFDLSEEGRKIVCETRQNYSKTLFKYCQIVNGVRNGPSRFVKLLSYINLLIQHQKSLQKFMTIMKMYAVQKSPKTIEDSVLDQTLMCGLYKLKASIVFMRRIT</sequence>
<evidence type="ECO:0000313" key="6">
    <source>
        <dbReference type="EMBL" id="CAI5453107.1"/>
    </source>
</evidence>
<evidence type="ECO:0000256" key="1">
    <source>
        <dbReference type="ARBA" id="ARBA00005993"/>
    </source>
</evidence>
<dbReference type="EMBL" id="CANHGI010000005">
    <property type="protein sequence ID" value="CAI5453107.1"/>
    <property type="molecule type" value="Genomic_DNA"/>
</dbReference>
<dbReference type="AlphaFoldDB" id="A0A9P1IXL9"/>
<keyword evidence="3" id="KW-0804">Transcription</keyword>
<keyword evidence="7" id="KW-1185">Reference proteome</keyword>
<comment type="caution">
    <text evidence="6">The sequence shown here is derived from an EMBL/GenBank/DDBJ whole genome shotgun (WGS) entry which is preliminary data.</text>
</comment>
<dbReference type="InterPro" id="IPR000536">
    <property type="entry name" value="Nucl_hrmn_rcpt_lig-bd"/>
</dbReference>
<dbReference type="Pfam" id="PF00104">
    <property type="entry name" value="Hormone_recep"/>
    <property type="match status" value="1"/>
</dbReference>
<dbReference type="Proteomes" id="UP001152747">
    <property type="component" value="Unassembled WGS sequence"/>
</dbReference>
<accession>A0A9P1IXL9</accession>
<dbReference type="OrthoDB" id="5852037at2759"/>
<feature type="domain" description="NR LBD" evidence="5">
    <location>
        <begin position="80"/>
        <end position="316"/>
    </location>
</feature>
<evidence type="ECO:0000256" key="3">
    <source>
        <dbReference type="ARBA" id="ARBA00023163"/>
    </source>
</evidence>
<protein>
    <recommendedName>
        <fullName evidence="5">NR LBD domain-containing protein</fullName>
    </recommendedName>
</protein>
<evidence type="ECO:0000256" key="4">
    <source>
        <dbReference type="ARBA" id="ARBA00023170"/>
    </source>
</evidence>
<organism evidence="6 7">
    <name type="scientific">Caenorhabditis angaria</name>
    <dbReference type="NCBI Taxonomy" id="860376"/>
    <lineage>
        <taxon>Eukaryota</taxon>
        <taxon>Metazoa</taxon>
        <taxon>Ecdysozoa</taxon>
        <taxon>Nematoda</taxon>
        <taxon>Chromadorea</taxon>
        <taxon>Rhabditida</taxon>
        <taxon>Rhabditina</taxon>
        <taxon>Rhabditomorpha</taxon>
        <taxon>Rhabditoidea</taxon>
        <taxon>Rhabditidae</taxon>
        <taxon>Peloderinae</taxon>
        <taxon>Caenorhabditis</taxon>
    </lineage>
</organism>
<keyword evidence="4" id="KW-0675">Receptor</keyword>
<evidence type="ECO:0000256" key="2">
    <source>
        <dbReference type="ARBA" id="ARBA00023015"/>
    </source>
</evidence>
<dbReference type="InterPro" id="IPR035500">
    <property type="entry name" value="NHR-like_dom_sf"/>
</dbReference>
<dbReference type="PROSITE" id="PS51843">
    <property type="entry name" value="NR_LBD"/>
    <property type="match status" value="1"/>
</dbReference>
<dbReference type="Gene3D" id="1.10.565.10">
    <property type="entry name" value="Retinoid X Receptor"/>
    <property type="match status" value="1"/>
</dbReference>
<keyword evidence="2" id="KW-0805">Transcription regulation</keyword>
<comment type="similarity">
    <text evidence="1">Belongs to the nuclear hormone receptor family.</text>
</comment>
<dbReference type="SUPFAM" id="SSF48508">
    <property type="entry name" value="Nuclear receptor ligand-binding domain"/>
    <property type="match status" value="1"/>
</dbReference>
<gene>
    <name evidence="6" type="ORF">CAMP_LOCUS15744</name>
</gene>
<proteinExistence type="inferred from homology"/>
<evidence type="ECO:0000313" key="7">
    <source>
        <dbReference type="Proteomes" id="UP001152747"/>
    </source>
</evidence>
<evidence type="ECO:0000259" key="5">
    <source>
        <dbReference type="PROSITE" id="PS51843"/>
    </source>
</evidence>
<name>A0A9P1IXL9_9PELO</name>
<dbReference type="PANTHER" id="PTHR45886">
    <property type="entry name" value="NUCLEAR HORMONE RECEPTOR FAMILY-RELATED-RELATED"/>
    <property type="match status" value="1"/>
</dbReference>
<dbReference type="SMART" id="SM00430">
    <property type="entry name" value="HOLI"/>
    <property type="match status" value="1"/>
</dbReference>
<dbReference type="PANTHER" id="PTHR45886:SF18">
    <property type="entry name" value="NR LBD DOMAIN-CONTAINING PROTEIN-RELATED"/>
    <property type="match status" value="1"/>
</dbReference>
<reference evidence="6" key="1">
    <citation type="submission" date="2022-11" db="EMBL/GenBank/DDBJ databases">
        <authorList>
            <person name="Kikuchi T."/>
        </authorList>
    </citation>
    <scope>NUCLEOTIDE SEQUENCE</scope>
    <source>
        <strain evidence="6">PS1010</strain>
    </source>
</reference>